<reference evidence="5 6" key="1">
    <citation type="submission" date="2016-08" db="EMBL/GenBank/DDBJ databases">
        <title>A Parts List for Fungal Cellulosomes Revealed by Comparative Genomics.</title>
        <authorList>
            <consortium name="DOE Joint Genome Institute"/>
            <person name="Haitjema C.H."/>
            <person name="Gilmore S.P."/>
            <person name="Henske J.K."/>
            <person name="Solomon K.V."/>
            <person name="De Groot R."/>
            <person name="Kuo A."/>
            <person name="Mondo S.J."/>
            <person name="Salamov A.A."/>
            <person name="Labutti K."/>
            <person name="Zhao Z."/>
            <person name="Chiniquy J."/>
            <person name="Barry K."/>
            <person name="Brewer H.M."/>
            <person name="Purvine S.O."/>
            <person name="Wright A.T."/>
            <person name="Boxma B."/>
            <person name="Van Alen T."/>
            <person name="Hackstein J.H."/>
            <person name="Baker S.E."/>
            <person name="Grigoriev I.V."/>
            <person name="O'Malley M.A."/>
        </authorList>
    </citation>
    <scope>NUCLEOTIDE SEQUENCE [LARGE SCALE GENOMIC DNA]</scope>
    <source>
        <strain evidence="5 6">G1</strain>
    </source>
</reference>
<dbReference type="InterPro" id="IPR001611">
    <property type="entry name" value="Leu-rich_rpt"/>
</dbReference>
<accession>A0A1Y2ANS9</accession>
<dbReference type="InterPro" id="IPR032675">
    <property type="entry name" value="LRR_dom_sf"/>
</dbReference>
<dbReference type="PANTHER" id="PTHR24113:SF12">
    <property type="entry name" value="RAN GTPASE-ACTIVATING PROTEIN 1"/>
    <property type="match status" value="1"/>
</dbReference>
<dbReference type="InterPro" id="IPR027038">
    <property type="entry name" value="RanGap"/>
</dbReference>
<feature type="region of interest" description="Disordered" evidence="4">
    <location>
        <begin position="352"/>
        <end position="389"/>
    </location>
</feature>
<evidence type="ECO:0000256" key="1">
    <source>
        <dbReference type="ARBA" id="ARBA00022468"/>
    </source>
</evidence>
<organism evidence="5 6">
    <name type="scientific">Neocallimastix californiae</name>
    <dbReference type="NCBI Taxonomy" id="1754190"/>
    <lineage>
        <taxon>Eukaryota</taxon>
        <taxon>Fungi</taxon>
        <taxon>Fungi incertae sedis</taxon>
        <taxon>Chytridiomycota</taxon>
        <taxon>Chytridiomycota incertae sedis</taxon>
        <taxon>Neocallimastigomycetes</taxon>
        <taxon>Neocallimastigales</taxon>
        <taxon>Neocallimastigaceae</taxon>
        <taxon>Neocallimastix</taxon>
    </lineage>
</organism>
<evidence type="ECO:0000313" key="5">
    <source>
        <dbReference type="EMBL" id="ORY24248.1"/>
    </source>
</evidence>
<dbReference type="EMBL" id="MCOG01000224">
    <property type="protein sequence ID" value="ORY24248.1"/>
    <property type="molecule type" value="Genomic_DNA"/>
</dbReference>
<gene>
    <name evidence="5" type="ORF">LY90DRAFT_389469</name>
</gene>
<dbReference type="Proteomes" id="UP000193920">
    <property type="component" value="Unassembled WGS sequence"/>
</dbReference>
<dbReference type="SUPFAM" id="SSF52047">
    <property type="entry name" value="RNI-like"/>
    <property type="match status" value="1"/>
</dbReference>
<name>A0A1Y2ANS9_9FUNG</name>
<evidence type="ECO:0000256" key="2">
    <source>
        <dbReference type="ARBA" id="ARBA00022614"/>
    </source>
</evidence>
<evidence type="ECO:0000256" key="3">
    <source>
        <dbReference type="ARBA" id="ARBA00022737"/>
    </source>
</evidence>
<proteinExistence type="predicted"/>
<dbReference type="AlphaFoldDB" id="A0A1Y2ANS9"/>
<keyword evidence="6" id="KW-1185">Reference proteome</keyword>
<dbReference type="STRING" id="1754190.A0A1Y2ANS9"/>
<feature type="compositionally biased region" description="Acidic residues" evidence="4">
    <location>
        <begin position="352"/>
        <end position="378"/>
    </location>
</feature>
<comment type="caution">
    <text evidence="5">The sequence shown here is derived from an EMBL/GenBank/DDBJ whole genome shotgun (WGS) entry which is preliminary data.</text>
</comment>
<dbReference type="GO" id="GO:0005829">
    <property type="term" value="C:cytosol"/>
    <property type="evidence" value="ECO:0007669"/>
    <property type="project" value="TreeGrafter"/>
</dbReference>
<evidence type="ECO:0000313" key="6">
    <source>
        <dbReference type="Proteomes" id="UP000193920"/>
    </source>
</evidence>
<keyword evidence="3" id="KW-0677">Repeat</keyword>
<dbReference type="OrthoDB" id="184583at2759"/>
<dbReference type="Pfam" id="PF13516">
    <property type="entry name" value="LRR_6"/>
    <property type="match status" value="2"/>
</dbReference>
<keyword evidence="1" id="KW-0343">GTPase activation</keyword>
<dbReference type="SMART" id="SM00368">
    <property type="entry name" value="LRR_RI"/>
    <property type="match status" value="7"/>
</dbReference>
<dbReference type="GO" id="GO:0031267">
    <property type="term" value="F:small GTPase binding"/>
    <property type="evidence" value="ECO:0007669"/>
    <property type="project" value="TreeGrafter"/>
</dbReference>
<dbReference type="GO" id="GO:0005096">
    <property type="term" value="F:GTPase activator activity"/>
    <property type="evidence" value="ECO:0007669"/>
    <property type="project" value="UniProtKB-KW"/>
</dbReference>
<keyword evidence="2" id="KW-0433">Leucine-rich repeat</keyword>
<protein>
    <submittedName>
        <fullName evidence="5">RNI-like protein</fullName>
    </submittedName>
</protein>
<dbReference type="GO" id="GO:0005634">
    <property type="term" value="C:nucleus"/>
    <property type="evidence" value="ECO:0007669"/>
    <property type="project" value="TreeGrafter"/>
</dbReference>
<dbReference type="GO" id="GO:0006913">
    <property type="term" value="P:nucleocytoplasmic transport"/>
    <property type="evidence" value="ECO:0007669"/>
    <property type="project" value="TreeGrafter"/>
</dbReference>
<evidence type="ECO:0000256" key="4">
    <source>
        <dbReference type="SAM" id="MobiDB-lite"/>
    </source>
</evidence>
<sequence>MDKNTWSNPTSNKKFDTAEDVQVLINDINEKFSNEKLLNIDLSGNTFGIEASQALAACLAKHDEIEVVNMSDCFTGRMLEEIPPALIAFGDALVDKKNLKELNLSDNAFGPNGAKPLQKLLSNNNHIQILKLNNNGLGVEGGNCIASYLLAAQEKNVKENKTSSLQTLIAGRNRLENGSMEKLSEALAAHGTIKTLRIPQNGIRSEGITILLNKLKSCKDIEVLDLQDNTFKKVTDDDEEILEGENGSSALSNALSSWPKLKILNVGDCLLGKKGGKIIEALSSGFNDLEEINFTYGELVEKDALALSKCITKLPNIKKIELDGNCFSATGNAVEAIKQALEDCNLDEDVLGELEDMDYDSDEEDEENEEDADDDVDNIADNLKDNLKI</sequence>
<dbReference type="Gene3D" id="3.80.10.10">
    <property type="entry name" value="Ribonuclease Inhibitor"/>
    <property type="match status" value="1"/>
</dbReference>
<dbReference type="GO" id="GO:0048471">
    <property type="term" value="C:perinuclear region of cytoplasm"/>
    <property type="evidence" value="ECO:0007669"/>
    <property type="project" value="TreeGrafter"/>
</dbReference>
<dbReference type="PANTHER" id="PTHR24113">
    <property type="entry name" value="RAN GTPASE-ACTIVATING PROTEIN 1"/>
    <property type="match status" value="1"/>
</dbReference>